<proteinExistence type="predicted"/>
<organism evidence="2 3">
    <name type="scientific">Ceriporiopsis subvermispora (strain B)</name>
    <name type="common">White-rot fungus</name>
    <name type="synonym">Gelatoporia subvermispora</name>
    <dbReference type="NCBI Taxonomy" id="914234"/>
    <lineage>
        <taxon>Eukaryota</taxon>
        <taxon>Fungi</taxon>
        <taxon>Dikarya</taxon>
        <taxon>Basidiomycota</taxon>
        <taxon>Agaricomycotina</taxon>
        <taxon>Agaricomycetes</taxon>
        <taxon>Polyporales</taxon>
        <taxon>Gelatoporiaceae</taxon>
        <taxon>Gelatoporia</taxon>
    </lineage>
</organism>
<gene>
    <name evidence="2" type="ORF">CERSUDRAFT_112986</name>
</gene>
<keyword evidence="3" id="KW-1185">Reference proteome</keyword>
<accession>M2RKJ5</accession>
<evidence type="ECO:0000256" key="1">
    <source>
        <dbReference type="SAM" id="SignalP"/>
    </source>
</evidence>
<dbReference type="HOGENOM" id="CLU_2454518_0_0_1"/>
<sequence>MFLAVVVLVTFLLGTPALLATEPGAVAAAVALNPGDYNARLQQDSQRCVMPSHTATLSAWSGYVSTGEEGVGRFSVSVLRRRSGPARRL</sequence>
<feature type="chain" id="PRO_5004024553" evidence="1">
    <location>
        <begin position="21"/>
        <end position="89"/>
    </location>
</feature>
<evidence type="ECO:0000313" key="2">
    <source>
        <dbReference type="EMBL" id="EMD39346.1"/>
    </source>
</evidence>
<evidence type="ECO:0000313" key="3">
    <source>
        <dbReference type="Proteomes" id="UP000016930"/>
    </source>
</evidence>
<name>M2RKJ5_CERS8</name>
<feature type="signal peptide" evidence="1">
    <location>
        <begin position="1"/>
        <end position="20"/>
    </location>
</feature>
<reference evidence="2 3" key="1">
    <citation type="journal article" date="2012" name="Proc. Natl. Acad. Sci. U.S.A.">
        <title>Comparative genomics of Ceriporiopsis subvermispora and Phanerochaete chrysosporium provide insight into selective ligninolysis.</title>
        <authorList>
            <person name="Fernandez-Fueyo E."/>
            <person name="Ruiz-Duenas F.J."/>
            <person name="Ferreira P."/>
            <person name="Floudas D."/>
            <person name="Hibbett D.S."/>
            <person name="Canessa P."/>
            <person name="Larrondo L.F."/>
            <person name="James T.Y."/>
            <person name="Seelenfreund D."/>
            <person name="Lobos S."/>
            <person name="Polanco R."/>
            <person name="Tello M."/>
            <person name="Honda Y."/>
            <person name="Watanabe T."/>
            <person name="Watanabe T."/>
            <person name="Ryu J.S."/>
            <person name="Kubicek C.P."/>
            <person name="Schmoll M."/>
            <person name="Gaskell J."/>
            <person name="Hammel K.E."/>
            <person name="St John F.J."/>
            <person name="Vanden Wymelenberg A."/>
            <person name="Sabat G."/>
            <person name="Splinter BonDurant S."/>
            <person name="Syed K."/>
            <person name="Yadav J.S."/>
            <person name="Doddapaneni H."/>
            <person name="Subramanian V."/>
            <person name="Lavin J.L."/>
            <person name="Oguiza J.A."/>
            <person name="Perez G."/>
            <person name="Pisabarro A.G."/>
            <person name="Ramirez L."/>
            <person name="Santoyo F."/>
            <person name="Master E."/>
            <person name="Coutinho P.M."/>
            <person name="Henrissat B."/>
            <person name="Lombard V."/>
            <person name="Magnuson J.K."/>
            <person name="Kuees U."/>
            <person name="Hori C."/>
            <person name="Igarashi K."/>
            <person name="Samejima M."/>
            <person name="Held B.W."/>
            <person name="Barry K.W."/>
            <person name="LaButti K.M."/>
            <person name="Lapidus A."/>
            <person name="Lindquist E.A."/>
            <person name="Lucas S.M."/>
            <person name="Riley R."/>
            <person name="Salamov A.A."/>
            <person name="Hoffmeister D."/>
            <person name="Schwenk D."/>
            <person name="Hadar Y."/>
            <person name="Yarden O."/>
            <person name="de Vries R.P."/>
            <person name="Wiebenga A."/>
            <person name="Stenlid J."/>
            <person name="Eastwood D."/>
            <person name="Grigoriev I.V."/>
            <person name="Berka R.M."/>
            <person name="Blanchette R.A."/>
            <person name="Kersten P."/>
            <person name="Martinez A.T."/>
            <person name="Vicuna R."/>
            <person name="Cullen D."/>
        </authorList>
    </citation>
    <scope>NUCLEOTIDE SEQUENCE [LARGE SCALE GENOMIC DNA]</scope>
    <source>
        <strain evidence="2 3">B</strain>
    </source>
</reference>
<dbReference type="AlphaFoldDB" id="M2RKJ5"/>
<dbReference type="EMBL" id="KB445794">
    <property type="protein sequence ID" value="EMD39346.1"/>
    <property type="molecule type" value="Genomic_DNA"/>
</dbReference>
<protein>
    <submittedName>
        <fullName evidence="2">Uncharacterized protein</fullName>
    </submittedName>
</protein>
<dbReference type="Proteomes" id="UP000016930">
    <property type="component" value="Unassembled WGS sequence"/>
</dbReference>
<keyword evidence="1" id="KW-0732">Signal</keyword>